<dbReference type="GO" id="GO:0022857">
    <property type="term" value="F:transmembrane transporter activity"/>
    <property type="evidence" value="ECO:0007669"/>
    <property type="project" value="InterPro"/>
</dbReference>
<gene>
    <name evidence="7" type="ORF">AJ79_01517</name>
</gene>
<proteinExistence type="predicted"/>
<feature type="transmembrane region" description="Helical" evidence="6">
    <location>
        <begin position="315"/>
        <end position="333"/>
    </location>
</feature>
<dbReference type="InterPro" id="IPR011990">
    <property type="entry name" value="TPR-like_helical_dom_sf"/>
</dbReference>
<evidence type="ECO:0000256" key="6">
    <source>
        <dbReference type="SAM" id="Phobius"/>
    </source>
</evidence>
<evidence type="ECO:0000256" key="3">
    <source>
        <dbReference type="ARBA" id="ARBA00022989"/>
    </source>
</evidence>
<feature type="transmembrane region" description="Helical" evidence="6">
    <location>
        <begin position="77"/>
        <end position="93"/>
    </location>
</feature>
<evidence type="ECO:0000256" key="2">
    <source>
        <dbReference type="ARBA" id="ARBA00022692"/>
    </source>
</evidence>
<organism evidence="7 8">
    <name type="scientific">Helicocarpus griseus UAMH5409</name>
    <dbReference type="NCBI Taxonomy" id="1447875"/>
    <lineage>
        <taxon>Eukaryota</taxon>
        <taxon>Fungi</taxon>
        <taxon>Dikarya</taxon>
        <taxon>Ascomycota</taxon>
        <taxon>Pezizomycotina</taxon>
        <taxon>Eurotiomycetes</taxon>
        <taxon>Eurotiomycetidae</taxon>
        <taxon>Onygenales</taxon>
        <taxon>Ajellomycetaceae</taxon>
        <taxon>Helicocarpus</taxon>
    </lineage>
</organism>
<dbReference type="AlphaFoldDB" id="A0A2B7Y756"/>
<evidence type="ECO:0000313" key="7">
    <source>
        <dbReference type="EMBL" id="PGH16873.1"/>
    </source>
</evidence>
<dbReference type="PANTHER" id="PTHR21576:SF158">
    <property type="entry name" value="RIBOSOMAL RNA-PROCESSING PROTEIN 12-LIKE CONSERVED DOMAIN-CONTAINING PROTEIN"/>
    <property type="match status" value="1"/>
</dbReference>
<feature type="transmembrane region" description="Helical" evidence="6">
    <location>
        <begin position="144"/>
        <end position="165"/>
    </location>
</feature>
<feature type="transmembrane region" description="Helical" evidence="6">
    <location>
        <begin position="394"/>
        <end position="414"/>
    </location>
</feature>
<protein>
    <submittedName>
        <fullName evidence="7">Uncharacterized protein</fullName>
    </submittedName>
</protein>
<dbReference type="InterPro" id="IPR011701">
    <property type="entry name" value="MFS"/>
</dbReference>
<dbReference type="Gene3D" id="1.20.1250.20">
    <property type="entry name" value="MFS general substrate transporter like domains"/>
    <property type="match status" value="2"/>
</dbReference>
<name>A0A2B7Y756_9EURO</name>
<keyword evidence="3 6" id="KW-1133">Transmembrane helix</keyword>
<feature type="transmembrane region" description="Helical" evidence="6">
    <location>
        <begin position="172"/>
        <end position="194"/>
    </location>
</feature>
<evidence type="ECO:0000256" key="5">
    <source>
        <dbReference type="SAM" id="MobiDB-lite"/>
    </source>
</evidence>
<feature type="transmembrane region" description="Helical" evidence="6">
    <location>
        <begin position="500"/>
        <end position="521"/>
    </location>
</feature>
<reference evidence="7 8" key="1">
    <citation type="submission" date="2017-10" db="EMBL/GenBank/DDBJ databases">
        <title>Comparative genomics in systemic dimorphic fungi from Ajellomycetaceae.</title>
        <authorList>
            <person name="Munoz J.F."/>
            <person name="Mcewen J.G."/>
            <person name="Clay O.K."/>
            <person name="Cuomo C.A."/>
        </authorList>
    </citation>
    <scope>NUCLEOTIDE SEQUENCE [LARGE SCALE GENOMIC DNA]</scope>
    <source>
        <strain evidence="7 8">UAMH5409</strain>
    </source>
</reference>
<feature type="region of interest" description="Disordered" evidence="5">
    <location>
        <begin position="205"/>
        <end position="298"/>
    </location>
</feature>
<comment type="subcellular location">
    <subcellularLocation>
        <location evidence="1">Membrane</location>
        <topology evidence="1">Multi-pass membrane protein</topology>
    </subcellularLocation>
</comment>
<feature type="compositionally biased region" description="Polar residues" evidence="5">
    <location>
        <begin position="205"/>
        <end position="217"/>
    </location>
</feature>
<comment type="caution">
    <text evidence="7">The sequence shown here is derived from an EMBL/GenBank/DDBJ whole genome shotgun (WGS) entry which is preliminary data.</text>
</comment>
<dbReference type="SUPFAM" id="SSF103473">
    <property type="entry name" value="MFS general substrate transporter"/>
    <property type="match status" value="1"/>
</dbReference>
<accession>A0A2B7Y756</accession>
<evidence type="ECO:0000313" key="8">
    <source>
        <dbReference type="Proteomes" id="UP000223968"/>
    </source>
</evidence>
<feature type="transmembrane region" description="Helical" evidence="6">
    <location>
        <begin position="105"/>
        <end position="124"/>
    </location>
</feature>
<keyword evidence="2 6" id="KW-0812">Transmembrane</keyword>
<feature type="transmembrane region" description="Helical" evidence="6">
    <location>
        <begin position="420"/>
        <end position="443"/>
    </location>
</feature>
<evidence type="ECO:0000256" key="1">
    <source>
        <dbReference type="ARBA" id="ARBA00004141"/>
    </source>
</evidence>
<dbReference type="OrthoDB" id="410267at2759"/>
<keyword evidence="8" id="KW-1185">Reference proteome</keyword>
<evidence type="ECO:0000256" key="4">
    <source>
        <dbReference type="ARBA" id="ARBA00023136"/>
    </source>
</evidence>
<dbReference type="Pfam" id="PF07690">
    <property type="entry name" value="MFS_1"/>
    <property type="match status" value="1"/>
</dbReference>
<dbReference type="SUPFAM" id="SSF48452">
    <property type="entry name" value="TPR-like"/>
    <property type="match status" value="1"/>
</dbReference>
<dbReference type="PANTHER" id="PTHR21576">
    <property type="entry name" value="UNCHARACTERIZED NODULIN-LIKE PROTEIN"/>
    <property type="match status" value="1"/>
</dbReference>
<dbReference type="Proteomes" id="UP000223968">
    <property type="component" value="Unassembled WGS sequence"/>
</dbReference>
<dbReference type="STRING" id="1447875.A0A2B7Y756"/>
<dbReference type="GO" id="GO:0000329">
    <property type="term" value="C:fungal-type vacuole membrane"/>
    <property type="evidence" value="ECO:0007669"/>
    <property type="project" value="TreeGrafter"/>
</dbReference>
<feature type="compositionally biased region" description="Polar residues" evidence="5">
    <location>
        <begin position="238"/>
        <end position="257"/>
    </location>
</feature>
<feature type="compositionally biased region" description="Polar residues" evidence="5">
    <location>
        <begin position="267"/>
        <end position="280"/>
    </location>
</feature>
<dbReference type="InterPro" id="IPR036259">
    <property type="entry name" value="MFS_trans_sf"/>
</dbReference>
<feature type="compositionally biased region" description="Basic and acidic residues" evidence="5">
    <location>
        <begin position="222"/>
        <end position="232"/>
    </location>
</feature>
<dbReference type="PROSITE" id="PS51257">
    <property type="entry name" value="PROKAR_LIPOPROTEIN"/>
    <property type="match status" value="1"/>
</dbReference>
<dbReference type="EMBL" id="PDNB01000014">
    <property type="protein sequence ID" value="PGH16873.1"/>
    <property type="molecule type" value="Genomic_DNA"/>
</dbReference>
<keyword evidence="4 6" id="KW-0472">Membrane</keyword>
<sequence length="1031" mass="113271">MTVFSLRFHRLLSIVAATLVALACGTNYVYSAWAPQFAERMKLSSTQSNLIGTAGNLGMYASGIPVGLLVDAKGPRPGLLIGAVSLGVGYFPIHRAYVSGKGSMGIPALFFFSFLTGLGSSSGFSGAIKTAASNFPDHRGTATSFPLAAFGLSAFFFSTVSAFAFPDDPGRFLLLLSIGTSTILFVCSFFVRLIPPSSPYASLSTGEANGFSSSSQLHRTKSRENRHKDSSELGRPNEISNPTIPQNSASGSATVPSESALPDPNPDETSSLMASSISPRSSHDSFCTEDAPDKSAHDSHHADIRGWAMLPTVEFWQLFTLLGLSTGIGLMTINNIGYNVKALWNYYDDSADSGFIQKRQAMHVSTLSILSCIGRLLSGIGSDLLVKKFNMSRFWCLFASAVIFCSAQFAGFEISDPHQLILVSGLTGLAYGFLFGVFPSLVAHTFGVGGISQNWGVMCLAPVISGNIFNLLYGSIYDAHSTVLPDGDRDCRDGLKCYSIAYVITFWAGVAGAAITLWTIWHERRIHGPANGKESHEHLVELTGIWKAPGLDAFARPRLSLSASLGYEPPNDVRRAKVAVNSISAIRFDKNLRSTVSKHPIQVLIELHRTLLHEHHDFFLASQHPSASPALRKLATKYAMPARMWKYGIHSYLELLSHSLPNSSDHMLPFIYHAYSLLLLLLEIVPALQDTWIECIDDLSRYRMVVEDGDIRDQKVWTRVARYWYNKADEGTSAGMQHHLATLASPNVLQRELSSYARSLNNFLYLGNSRSTSSGFLSGDTKFQQELSLPPDITAIQVCRLRGITFSELIATLCTSPTIQASVMRSKDPIYFLEQSSLFDWFLPSLLLSLRDNREPKDANSNSSSALGADDIILLIFSALSILVCFVLGQKLGHPRTFDTSMVVFNIVKLMTSADSLISPVGHWWPWSFLYLHCDFCWVVGKALPSHHPQLCTYHRLPHDSLDNELPVEFEPWSRGAGEQTDSATQYLLSSVAFTLICWWKIAEWSIPAPSIDEPKGRNSAFKSICQQTHN</sequence>
<feature type="transmembrane region" description="Helical" evidence="6">
    <location>
        <begin position="455"/>
        <end position="476"/>
    </location>
</feature>